<evidence type="ECO:0000313" key="2">
    <source>
        <dbReference type="Proteomes" id="UP000675880"/>
    </source>
</evidence>
<accession>A0ABN7MA57</accession>
<protein>
    <recommendedName>
        <fullName evidence="3">Lipoprotein</fullName>
    </recommendedName>
</protein>
<sequence length="169" mass="19172">MTFPLAVGDFRRSLIQRYDQDGLDLSAGYDLYLRQQKIAATVYVYPSPSLVSIGSPPGTVASARTFLAKREFEARMREVLQPRPSARLIEDTEISVPIGGTLRVGRMTTFEYEDQFAGKRQPLRSHLCMFNFVGGTWTLKYRITYPASFEATREIDTILQGVPWNVPKE</sequence>
<keyword evidence="2" id="KW-1185">Reference proteome</keyword>
<organism evidence="1 2">
    <name type="scientific">Nitrospira defluvii</name>
    <dbReference type="NCBI Taxonomy" id="330214"/>
    <lineage>
        <taxon>Bacteria</taxon>
        <taxon>Pseudomonadati</taxon>
        <taxon>Nitrospirota</taxon>
        <taxon>Nitrospiria</taxon>
        <taxon>Nitrospirales</taxon>
        <taxon>Nitrospiraceae</taxon>
        <taxon>Nitrospira</taxon>
    </lineage>
</organism>
<gene>
    <name evidence="1" type="ORF">NSPZN2_60123</name>
</gene>
<name>A0ABN7MA57_9BACT</name>
<dbReference type="Proteomes" id="UP000675880">
    <property type="component" value="Unassembled WGS sequence"/>
</dbReference>
<evidence type="ECO:0000313" key="1">
    <source>
        <dbReference type="EMBL" id="CAE6793519.1"/>
    </source>
</evidence>
<proteinExistence type="predicted"/>
<dbReference type="EMBL" id="CAJNBJ010000019">
    <property type="protein sequence ID" value="CAE6793519.1"/>
    <property type="molecule type" value="Genomic_DNA"/>
</dbReference>
<reference evidence="1 2" key="1">
    <citation type="submission" date="2021-02" db="EMBL/GenBank/DDBJ databases">
        <authorList>
            <person name="Han P."/>
        </authorList>
    </citation>
    <scope>NUCLEOTIDE SEQUENCE [LARGE SCALE GENOMIC DNA]</scope>
    <source>
        <strain evidence="1">Candidatus Nitrospira sp. ZN2</strain>
    </source>
</reference>
<comment type="caution">
    <text evidence="1">The sequence shown here is derived from an EMBL/GenBank/DDBJ whole genome shotgun (WGS) entry which is preliminary data.</text>
</comment>
<evidence type="ECO:0008006" key="3">
    <source>
        <dbReference type="Google" id="ProtNLM"/>
    </source>
</evidence>